<keyword evidence="1" id="KW-1133">Transmembrane helix</keyword>
<evidence type="ECO:0000313" key="2">
    <source>
        <dbReference type="EMBL" id="CRL00975.1"/>
    </source>
</evidence>
<dbReference type="Proteomes" id="UP000183832">
    <property type="component" value="Unassembled WGS sequence"/>
</dbReference>
<organism evidence="2 3">
    <name type="scientific">Clunio marinus</name>
    <dbReference type="NCBI Taxonomy" id="568069"/>
    <lineage>
        <taxon>Eukaryota</taxon>
        <taxon>Metazoa</taxon>
        <taxon>Ecdysozoa</taxon>
        <taxon>Arthropoda</taxon>
        <taxon>Hexapoda</taxon>
        <taxon>Insecta</taxon>
        <taxon>Pterygota</taxon>
        <taxon>Neoptera</taxon>
        <taxon>Endopterygota</taxon>
        <taxon>Diptera</taxon>
        <taxon>Nematocera</taxon>
        <taxon>Chironomoidea</taxon>
        <taxon>Chironomidae</taxon>
        <taxon>Clunio</taxon>
    </lineage>
</organism>
<gene>
    <name evidence="2" type="ORF">CLUMA_CG014760</name>
</gene>
<evidence type="ECO:0000313" key="3">
    <source>
        <dbReference type="Proteomes" id="UP000183832"/>
    </source>
</evidence>
<keyword evidence="1" id="KW-0472">Membrane</keyword>
<protein>
    <submittedName>
        <fullName evidence="2">CLUMA_CG014760, isoform A</fullName>
    </submittedName>
</protein>
<dbReference type="EMBL" id="CVRI01000055">
    <property type="protein sequence ID" value="CRL00975.1"/>
    <property type="molecule type" value="Genomic_DNA"/>
</dbReference>
<sequence length="85" mass="10038">MKKKLKCNHLKNEHFCHINFVAVSVFSFFGFAIKHYGKNVRITYHNNHHLTSSFQADNVDVIYNALWNEDEWQCFGVGKENKFSD</sequence>
<keyword evidence="1" id="KW-0812">Transmembrane</keyword>
<dbReference type="AlphaFoldDB" id="A0A1J1IL59"/>
<feature type="transmembrane region" description="Helical" evidence="1">
    <location>
        <begin position="12"/>
        <end position="33"/>
    </location>
</feature>
<name>A0A1J1IL59_9DIPT</name>
<evidence type="ECO:0000256" key="1">
    <source>
        <dbReference type="SAM" id="Phobius"/>
    </source>
</evidence>
<proteinExistence type="predicted"/>
<reference evidence="2 3" key="1">
    <citation type="submission" date="2015-04" db="EMBL/GenBank/DDBJ databases">
        <authorList>
            <person name="Syromyatnikov M.Y."/>
            <person name="Popov V.N."/>
        </authorList>
    </citation>
    <scope>NUCLEOTIDE SEQUENCE [LARGE SCALE GENOMIC DNA]</scope>
</reference>
<keyword evidence="3" id="KW-1185">Reference proteome</keyword>
<accession>A0A1J1IL59</accession>